<dbReference type="RefSeq" id="WP_101177136.1">
    <property type="nucleotide sequence ID" value="NZ_PISE01000020.1"/>
</dbReference>
<organism evidence="2 3">
    <name type="scientific">Niallia nealsonii</name>
    <dbReference type="NCBI Taxonomy" id="115979"/>
    <lineage>
        <taxon>Bacteria</taxon>
        <taxon>Bacillati</taxon>
        <taxon>Bacillota</taxon>
        <taxon>Bacilli</taxon>
        <taxon>Bacillales</taxon>
        <taxon>Bacillaceae</taxon>
        <taxon>Niallia</taxon>
    </lineage>
</organism>
<dbReference type="AlphaFoldDB" id="A0A2N0Z2L1"/>
<protein>
    <submittedName>
        <fullName evidence="2">Molybdenum metabolism regulator</fullName>
    </submittedName>
</protein>
<evidence type="ECO:0000313" key="2">
    <source>
        <dbReference type="EMBL" id="PKG23745.1"/>
    </source>
</evidence>
<dbReference type="OrthoDB" id="6200718at2"/>
<name>A0A2N0Z2L1_9BACI</name>
<comment type="caution">
    <text evidence="2">The sequence shown here is derived from an EMBL/GenBank/DDBJ whole genome shotgun (WGS) entry which is preliminary data.</text>
</comment>
<feature type="domain" description="DUF4240" evidence="1">
    <location>
        <begin position="1"/>
        <end position="123"/>
    </location>
</feature>
<gene>
    <name evidence="2" type="ORF">CWS01_10420</name>
</gene>
<sequence length="132" mass="15463">MNKQQFWQLIEQSNKQEEPIEWLTETLAQKEVAEIVDLEYYFQTFQQESYQSRLWAAAYLLMDGCSDDTFDYFCGWLIIQGEETFHKVLESPEYLAAYITEENLGEEGYPQNEELLTAGFDACTLKKTGDIK</sequence>
<evidence type="ECO:0000313" key="3">
    <source>
        <dbReference type="Proteomes" id="UP000233375"/>
    </source>
</evidence>
<dbReference type="InterPro" id="IPR025334">
    <property type="entry name" value="DUF4240"/>
</dbReference>
<dbReference type="Proteomes" id="UP000233375">
    <property type="component" value="Unassembled WGS sequence"/>
</dbReference>
<proteinExistence type="predicted"/>
<accession>A0A2N0Z2L1</accession>
<keyword evidence="3" id="KW-1185">Reference proteome</keyword>
<reference evidence="2 3" key="1">
    <citation type="journal article" date="2003" name="Int. J. Syst. Evol. Microbiol.">
        <title>Bacillus nealsonii sp. nov., isolated from a spacecraft-assembly facility, whose spores are gamma-radiation resistant.</title>
        <authorList>
            <person name="Venkateswaran K."/>
            <person name="Kempf M."/>
            <person name="Chen F."/>
            <person name="Satomi M."/>
            <person name="Nicholson W."/>
            <person name="Kern R."/>
        </authorList>
    </citation>
    <scope>NUCLEOTIDE SEQUENCE [LARGE SCALE GENOMIC DNA]</scope>
    <source>
        <strain evidence="2 3">FO-92</strain>
    </source>
</reference>
<evidence type="ECO:0000259" key="1">
    <source>
        <dbReference type="Pfam" id="PF14024"/>
    </source>
</evidence>
<dbReference type="EMBL" id="PISE01000020">
    <property type="protein sequence ID" value="PKG23745.1"/>
    <property type="molecule type" value="Genomic_DNA"/>
</dbReference>
<dbReference type="Pfam" id="PF14024">
    <property type="entry name" value="DUF4240"/>
    <property type="match status" value="1"/>
</dbReference>